<reference evidence="4" key="1">
    <citation type="submission" date="2022-12" db="EMBL/GenBank/DDBJ databases">
        <authorList>
            <person name="Brejova B."/>
        </authorList>
    </citation>
    <scope>NUCLEOTIDE SEQUENCE</scope>
</reference>
<dbReference type="InterPro" id="IPR057990">
    <property type="entry name" value="TPR_SYO1"/>
</dbReference>
<dbReference type="SUPFAM" id="SSF48371">
    <property type="entry name" value="ARM repeat"/>
    <property type="match status" value="1"/>
</dbReference>
<evidence type="ECO:0000313" key="4">
    <source>
        <dbReference type="EMBL" id="CAI5755966.1"/>
    </source>
</evidence>
<dbReference type="GO" id="GO:0042273">
    <property type="term" value="P:ribosomal large subunit biogenesis"/>
    <property type="evidence" value="ECO:0007669"/>
    <property type="project" value="TreeGrafter"/>
</dbReference>
<dbReference type="Proteomes" id="UP001152885">
    <property type="component" value="Unassembled WGS sequence"/>
</dbReference>
<dbReference type="Pfam" id="PF25567">
    <property type="entry name" value="TPR_SYO1"/>
    <property type="match status" value="1"/>
</dbReference>
<dbReference type="InterPro" id="IPR016024">
    <property type="entry name" value="ARM-type_fold"/>
</dbReference>
<dbReference type="PANTHER" id="PTHR13347">
    <property type="entry name" value="HEAT REPEAT-CONTAINING PROTEIN 3"/>
    <property type="match status" value="1"/>
</dbReference>
<comment type="similarity">
    <text evidence="1">Belongs to the nuclear import and ribosome assembly adapter family.</text>
</comment>
<comment type="caution">
    <text evidence="4">The sequence shown here is derived from an EMBL/GenBank/DDBJ whole genome shotgun (WGS) entry which is preliminary data.</text>
</comment>
<proteinExistence type="inferred from homology"/>
<protein>
    <recommendedName>
        <fullName evidence="3">SYO1-like TPR repeats domain-containing protein</fullName>
    </recommendedName>
</protein>
<name>A0A9W4TRE0_9ASCO</name>
<dbReference type="Gene3D" id="1.25.10.10">
    <property type="entry name" value="Leucine-rich Repeat Variant"/>
    <property type="match status" value="1"/>
</dbReference>
<dbReference type="OrthoDB" id="288703at2759"/>
<feature type="compositionally biased region" description="Basic residues" evidence="2">
    <location>
        <begin position="1"/>
        <end position="17"/>
    </location>
</feature>
<dbReference type="InterPro" id="IPR052616">
    <property type="entry name" value="SYO1-like"/>
</dbReference>
<organism evidence="4 5">
    <name type="scientific">Candida verbasci</name>
    <dbReference type="NCBI Taxonomy" id="1227364"/>
    <lineage>
        <taxon>Eukaryota</taxon>
        <taxon>Fungi</taxon>
        <taxon>Dikarya</taxon>
        <taxon>Ascomycota</taxon>
        <taxon>Saccharomycotina</taxon>
        <taxon>Pichiomycetes</taxon>
        <taxon>Debaryomycetaceae</taxon>
        <taxon>Candida/Lodderomyces clade</taxon>
        <taxon>Candida</taxon>
    </lineage>
</organism>
<dbReference type="AlphaFoldDB" id="A0A9W4TRE0"/>
<evidence type="ECO:0000256" key="1">
    <source>
        <dbReference type="ARBA" id="ARBA00049983"/>
    </source>
</evidence>
<dbReference type="InterPro" id="IPR011989">
    <property type="entry name" value="ARM-like"/>
</dbReference>
<evidence type="ECO:0000313" key="5">
    <source>
        <dbReference type="Proteomes" id="UP001152885"/>
    </source>
</evidence>
<gene>
    <name evidence="4" type="ORF">CANVERA_P0483</name>
</gene>
<evidence type="ECO:0000256" key="2">
    <source>
        <dbReference type="SAM" id="MobiDB-lite"/>
    </source>
</evidence>
<dbReference type="PANTHER" id="PTHR13347:SF1">
    <property type="entry name" value="HEAT REPEAT-CONTAINING PROTEIN 3"/>
    <property type="match status" value="1"/>
</dbReference>
<dbReference type="CDD" id="cd13394">
    <property type="entry name" value="Syo1_like"/>
    <property type="match status" value="1"/>
</dbReference>
<sequence length="610" mass="70947">MGKLKRGKRNQNKRHNPISRDSKDLKKDESTRQSKIVPLINKLRSTTPNDKSMALGAITVLADDKRMRQLLLKERLIPTILETCLNDSNDEIIVESFGLLRNLSIEEGYDVIKYLWRNGIWITIEDSLNKINESFKVLNENKITDKSKLHLLYDFTENILSLIIVLASGSEDIYDSIFEKIDPIIEFILKLTESYLDGKNIISKRLFNSLLEFIYEFSTESVEFIQKLEQFNWDRLIEFVNENGSSLTKIYIEGIKFNNYEILETDHTNKQQFSTMRLNQIYTILGSINLQQLQKDLHLINNPNNAENPIQQDSSTIEKDLSSSINELKSKTKNDLTAIETGLDIITQIIEYLSVNEDESELQLQEDIKKVLLDEIDVMLVELLKFDMSNNIIKLNEKVLTCLSNLIWLLFLNQTLPVAWYEKSTEILQIILNMNDEKLQKSTLSILWGLIKTLGPEILSKLPDQLIENLLSIQYNPEYLDSYLCSIGVLGSIAPIVNNHEITFKISQFLLTSIDSAVTGLKENKDETNYDIIFESLNLIFEIFGDKDYSYDYEIFVQQNYNQKLKELEPTIKHVYKKIDKNKNLPLKLKMEESWINLERFIKYKQSERS</sequence>
<feature type="region of interest" description="Disordered" evidence="2">
    <location>
        <begin position="1"/>
        <end position="32"/>
    </location>
</feature>
<accession>A0A9W4TRE0</accession>
<keyword evidence="5" id="KW-1185">Reference proteome</keyword>
<dbReference type="GO" id="GO:0006606">
    <property type="term" value="P:protein import into nucleus"/>
    <property type="evidence" value="ECO:0007669"/>
    <property type="project" value="TreeGrafter"/>
</dbReference>
<feature type="compositionally biased region" description="Basic and acidic residues" evidence="2">
    <location>
        <begin position="18"/>
        <end position="32"/>
    </location>
</feature>
<feature type="domain" description="SYO1-like TPR repeats" evidence="3">
    <location>
        <begin position="394"/>
        <end position="608"/>
    </location>
</feature>
<evidence type="ECO:0000259" key="3">
    <source>
        <dbReference type="Pfam" id="PF25567"/>
    </source>
</evidence>
<dbReference type="GO" id="GO:0051082">
    <property type="term" value="F:unfolded protein binding"/>
    <property type="evidence" value="ECO:0007669"/>
    <property type="project" value="TreeGrafter"/>
</dbReference>
<dbReference type="EMBL" id="CANTUO010000001">
    <property type="protein sequence ID" value="CAI5755966.1"/>
    <property type="molecule type" value="Genomic_DNA"/>
</dbReference>